<protein>
    <recommendedName>
        <fullName evidence="4">DUF4184 family protein</fullName>
    </recommendedName>
</protein>
<dbReference type="Proteomes" id="UP000635828">
    <property type="component" value="Unassembled WGS sequence"/>
</dbReference>
<dbReference type="Pfam" id="PF20122">
    <property type="entry name" value="DUF6512"/>
    <property type="match status" value="1"/>
</dbReference>
<keyword evidence="1" id="KW-0472">Membrane</keyword>
<evidence type="ECO:0000313" key="2">
    <source>
        <dbReference type="EMBL" id="MBC5678581.1"/>
    </source>
</evidence>
<feature type="transmembrane region" description="Helical" evidence="1">
    <location>
        <begin position="9"/>
        <end position="31"/>
    </location>
</feature>
<feature type="transmembrane region" description="Helical" evidence="1">
    <location>
        <begin position="77"/>
        <end position="95"/>
    </location>
</feature>
<feature type="transmembrane region" description="Helical" evidence="1">
    <location>
        <begin position="107"/>
        <end position="126"/>
    </location>
</feature>
<accession>A0ABR7FTP8</accession>
<evidence type="ECO:0000256" key="1">
    <source>
        <dbReference type="SAM" id="Phobius"/>
    </source>
</evidence>
<dbReference type="InterPro" id="IPR045407">
    <property type="entry name" value="DUF6512"/>
</dbReference>
<feature type="transmembrane region" description="Helical" evidence="1">
    <location>
        <begin position="51"/>
        <end position="70"/>
    </location>
</feature>
<dbReference type="EMBL" id="JACOOS010000018">
    <property type="protein sequence ID" value="MBC5678581.1"/>
    <property type="molecule type" value="Genomic_DNA"/>
</dbReference>
<sequence>MVMTKTKKFILGGILFTAVVGSLWHFIYDWIGRSEFLWWLFPVSEKVEEHYKLLIYPNLIYGLLMFRFMYRHIRYYWLRLAVGTGLGCVAIRGLFDAYTAVLKKDMLIMDLFVFAVSILVSYAFFLKRS</sequence>
<evidence type="ECO:0000313" key="3">
    <source>
        <dbReference type="Proteomes" id="UP000635828"/>
    </source>
</evidence>
<keyword evidence="1" id="KW-0812">Transmembrane</keyword>
<proteinExistence type="predicted"/>
<keyword evidence="3" id="KW-1185">Reference proteome</keyword>
<reference evidence="2 3" key="1">
    <citation type="submission" date="2020-08" db="EMBL/GenBank/DDBJ databases">
        <title>Genome public.</title>
        <authorList>
            <person name="Liu C."/>
            <person name="Sun Q."/>
        </authorList>
    </citation>
    <scope>NUCLEOTIDE SEQUENCE [LARGE SCALE GENOMIC DNA]</scope>
    <source>
        <strain evidence="2 3">NSJ-7</strain>
    </source>
</reference>
<name>A0ABR7FTP8_9FIRM</name>
<gene>
    <name evidence="2" type="ORF">H8S22_13590</name>
</gene>
<keyword evidence="1" id="KW-1133">Transmembrane helix</keyword>
<comment type="caution">
    <text evidence="2">The sequence shown here is derived from an EMBL/GenBank/DDBJ whole genome shotgun (WGS) entry which is preliminary data.</text>
</comment>
<organism evidence="2 3">
    <name type="scientific">Anaerostipes hominis</name>
    <name type="common">ex Liu et al. 2021</name>
    <dbReference type="NCBI Taxonomy" id="2763018"/>
    <lineage>
        <taxon>Bacteria</taxon>
        <taxon>Bacillati</taxon>
        <taxon>Bacillota</taxon>
        <taxon>Clostridia</taxon>
        <taxon>Lachnospirales</taxon>
        <taxon>Lachnospiraceae</taxon>
        <taxon>Anaerostipes</taxon>
    </lineage>
</organism>
<evidence type="ECO:0008006" key="4">
    <source>
        <dbReference type="Google" id="ProtNLM"/>
    </source>
</evidence>